<evidence type="ECO:0000259" key="1">
    <source>
        <dbReference type="SMART" id="SM00849"/>
    </source>
</evidence>
<dbReference type="KEGG" id="nja:NSJP_1028"/>
<dbReference type="InterPro" id="IPR001279">
    <property type="entry name" value="Metallo-B-lactamas"/>
</dbReference>
<dbReference type="STRING" id="1325564.NSJP_1028"/>
<dbReference type="Gene3D" id="3.60.15.10">
    <property type="entry name" value="Ribonuclease Z/Hydroxyacylglutathione hydrolase-like"/>
    <property type="match status" value="1"/>
</dbReference>
<feature type="domain" description="Metallo-beta-lactamase" evidence="1">
    <location>
        <begin position="66"/>
        <end position="234"/>
    </location>
</feature>
<name>A0A1W1I2F4_9BACT</name>
<dbReference type="InterPro" id="IPR036866">
    <property type="entry name" value="RibonucZ/Hydroxyglut_hydro"/>
</dbReference>
<evidence type="ECO:0000313" key="3">
    <source>
        <dbReference type="Proteomes" id="UP000192042"/>
    </source>
</evidence>
<dbReference type="Pfam" id="PF00753">
    <property type="entry name" value="Lactamase_B"/>
    <property type="match status" value="1"/>
</dbReference>
<accession>A0A1W1I2F4</accession>
<reference evidence="2 3" key="1">
    <citation type="submission" date="2017-03" db="EMBL/GenBank/DDBJ databases">
        <authorList>
            <person name="Afonso C.L."/>
            <person name="Miller P.J."/>
            <person name="Scott M.A."/>
            <person name="Spackman E."/>
            <person name="Goraichik I."/>
            <person name="Dimitrov K.M."/>
            <person name="Suarez D.L."/>
            <person name="Swayne D.E."/>
        </authorList>
    </citation>
    <scope>NUCLEOTIDE SEQUENCE [LARGE SCALE GENOMIC DNA]</scope>
    <source>
        <strain evidence="2">Genome sequencing of Nitrospira japonica strain NJ11</strain>
    </source>
</reference>
<dbReference type="Proteomes" id="UP000192042">
    <property type="component" value="Chromosome I"/>
</dbReference>
<organism evidence="2 3">
    <name type="scientific">Nitrospira japonica</name>
    <dbReference type="NCBI Taxonomy" id="1325564"/>
    <lineage>
        <taxon>Bacteria</taxon>
        <taxon>Pseudomonadati</taxon>
        <taxon>Nitrospirota</taxon>
        <taxon>Nitrospiria</taxon>
        <taxon>Nitrospirales</taxon>
        <taxon>Nitrospiraceae</taxon>
        <taxon>Nitrospira</taxon>
    </lineage>
</organism>
<proteinExistence type="predicted"/>
<protein>
    <submittedName>
        <fullName evidence="2">Putative Metallo-beta-lactamase family protein</fullName>
    </submittedName>
</protein>
<dbReference type="PANTHER" id="PTHR42951:SF22">
    <property type="entry name" value="METALLO BETA-LACTAMASE SUPERFAMILY LIPOPROTEIN"/>
    <property type="match status" value="1"/>
</dbReference>
<sequence>MEMSRGVKTVGQGRAIGPFGGFTRMIMTLLLAGLLGQSVAALGQESRPENEITSLGEGSYLFRHQFHQAIFITTPKGVIVTDPISAEAATWLKKEIKHYSDQPIRYVVYSHHHDDHITGGSLFADTAVFVSQAGARAKIREAADPLTPLPDLTFTDRMSIDLGGKHVELIYVGKNHSDNSLVVLLPEQRLLFAVDFIPVETVAYRTMKSDYPDDWIESLKRVEQLDFDRLVPGHGKIGNKEHVRMFRGYLEDLRAAVQEQVQKGASLEETKKAVQLPKYERWQRYGDWFPENVEGMYRYLTQRRETR</sequence>
<dbReference type="EMBL" id="LT828648">
    <property type="protein sequence ID" value="SLM47200.1"/>
    <property type="molecule type" value="Genomic_DNA"/>
</dbReference>
<dbReference type="SMART" id="SM00849">
    <property type="entry name" value="Lactamase_B"/>
    <property type="match status" value="1"/>
</dbReference>
<keyword evidence="3" id="KW-1185">Reference proteome</keyword>
<gene>
    <name evidence="2" type="ORF">NSJP_1028</name>
</gene>
<dbReference type="AlphaFoldDB" id="A0A1W1I2F4"/>
<evidence type="ECO:0000313" key="2">
    <source>
        <dbReference type="EMBL" id="SLM47200.1"/>
    </source>
</evidence>
<dbReference type="OrthoDB" id="420651at2"/>
<dbReference type="InterPro" id="IPR050855">
    <property type="entry name" value="NDM-1-like"/>
</dbReference>
<dbReference type="PANTHER" id="PTHR42951">
    <property type="entry name" value="METALLO-BETA-LACTAMASE DOMAIN-CONTAINING"/>
    <property type="match status" value="1"/>
</dbReference>
<dbReference type="SUPFAM" id="SSF56281">
    <property type="entry name" value="Metallo-hydrolase/oxidoreductase"/>
    <property type="match status" value="1"/>
</dbReference>